<reference evidence="1 2" key="1">
    <citation type="journal article" date="2012" name="Science">
        <title>Ecological populations of bacteria act as socially cohesive units of antibiotic production and resistance.</title>
        <authorList>
            <person name="Cordero O.X."/>
            <person name="Wildschutte H."/>
            <person name="Kirkup B."/>
            <person name="Proehl S."/>
            <person name="Ngo L."/>
            <person name="Hussain F."/>
            <person name="Le Roux F."/>
            <person name="Mincer T."/>
            <person name="Polz M.F."/>
        </authorList>
    </citation>
    <scope>NUCLEOTIDE SEQUENCE [LARGE SCALE GENOMIC DNA]</scope>
    <source>
        <strain evidence="1 2">ZF-129</strain>
    </source>
</reference>
<protein>
    <submittedName>
        <fullName evidence="1">Uncharacterized protein</fullName>
    </submittedName>
</protein>
<comment type="caution">
    <text evidence="1">The sequence shown here is derived from an EMBL/GenBank/DDBJ whole genome shotgun (WGS) entry which is preliminary data.</text>
</comment>
<name>A0A1E5BKF4_9VIBR</name>
<gene>
    <name evidence="1" type="ORF">A1QO_02745</name>
</gene>
<dbReference type="Proteomes" id="UP000094741">
    <property type="component" value="Unassembled WGS sequence"/>
</dbReference>
<proteinExistence type="predicted"/>
<dbReference type="EMBL" id="AJYQ02000002">
    <property type="protein sequence ID" value="OEE38316.1"/>
    <property type="molecule type" value="Genomic_DNA"/>
</dbReference>
<organism evidence="1 2">
    <name type="scientific">Vibrio genomosp. F10 str. ZF-129</name>
    <dbReference type="NCBI Taxonomy" id="1187848"/>
    <lineage>
        <taxon>Bacteria</taxon>
        <taxon>Pseudomonadati</taxon>
        <taxon>Pseudomonadota</taxon>
        <taxon>Gammaproteobacteria</taxon>
        <taxon>Vibrionales</taxon>
        <taxon>Vibrionaceae</taxon>
        <taxon>Vibrio</taxon>
    </lineage>
</organism>
<dbReference type="AlphaFoldDB" id="A0A1E5BKF4"/>
<accession>A0A1E5BKF4</accession>
<sequence length="90" mass="10068">MSCLAFDLTSDRFNQTAPIDKATEGQVCHIHPTDPSVEIKGQMSEPYSTHKIQAYCDTCEHGWILPEMTTLDDLLTLHGYNPCTTLKIAQ</sequence>
<evidence type="ECO:0000313" key="1">
    <source>
        <dbReference type="EMBL" id="OEE38316.1"/>
    </source>
</evidence>
<evidence type="ECO:0000313" key="2">
    <source>
        <dbReference type="Proteomes" id="UP000094741"/>
    </source>
</evidence>